<sequence>MKRLLTTLVILLVVIVMGLSALVMLVNPNEFRGYIVKQVQKKSGYHLVLQDDLRWHVWPKLSILTGQVSLTAQDAEKPAIVAENMRLDVELLPLLSHQLSVKEVMLKGAVLRFTPDSEPKRKKTAPIAPESDIRYPVAAANQAWKLDIARIKVVDSLLIWQTDSHTQLNVRDINLLLERHDQSRVDMELSSKINQNQQELAFGLNASIDISAYPNQVSADINSFEYHLKRIGSSSEGIRGTGGATVKYQSSPKSFSLQNLALTINDDSELKGDIAAILKDKPQYTINLTSPKLNLDNLLGWDVLSKNNPKAQHDYRIENNSLKPVIATSVSPLPNYDLTSLQGFDADVSFTADKFIYQGMNIDNLDLKASNHAGITEIAKLNGHVLGGHFSFPTTIDATAVPAKLHTKLLLQKVELKPLLTALALPSVFNGQLNLNGELGGEGYDEYAISHYWQGNLDIDLKNARLDGLNIPQLIQQSFSRVTDKVSQPTSTGDFTEAKNISMKAQVNRGDIDISAIVANSEIFNIQGQGKANLLKQNTDISLQVQLTKGWGQQNEFVRRLSELKIPLRVYGDWNSLQYKLNIESLLRDELQQKARKSIKDWLENNSSSEERQKLRDLLNRK</sequence>
<reference evidence="3" key="1">
    <citation type="journal article" date="2024" name="Toxins">
        <title>Genome Sequence Analysis of Native Xenorhabdus Strains Isolated from Entomopathogenic Nematodes in Argentina.</title>
        <authorList>
            <person name="Palma L."/>
            <person name="Frizzo L."/>
            <person name="Kaiser S."/>
            <person name="Berry C."/>
            <person name="Caballero P."/>
            <person name="Bode H.B."/>
            <person name="Del Valle E.E."/>
        </authorList>
    </citation>
    <scope>NUCLEOTIDE SEQUENCE [LARGE SCALE GENOMIC DNA]</scope>
    <source>
        <strain evidence="3">12</strain>
    </source>
</reference>
<dbReference type="Pfam" id="PF05170">
    <property type="entry name" value="AsmA"/>
    <property type="match status" value="2"/>
</dbReference>
<gene>
    <name evidence="2" type="primary">asmA</name>
    <name evidence="2" type="ORF">FE392_13110</name>
</gene>
<dbReference type="InterPro" id="IPR052894">
    <property type="entry name" value="AsmA-related"/>
</dbReference>
<keyword evidence="3" id="KW-1185">Reference proteome</keyword>
<evidence type="ECO:0000313" key="2">
    <source>
        <dbReference type="EMBL" id="MDX7988259.1"/>
    </source>
</evidence>
<dbReference type="Proteomes" id="UP001271890">
    <property type="component" value="Unassembled WGS sequence"/>
</dbReference>
<dbReference type="PANTHER" id="PTHR30441">
    <property type="entry name" value="DUF748 DOMAIN-CONTAINING PROTEIN"/>
    <property type="match status" value="1"/>
</dbReference>
<dbReference type="EMBL" id="VCDN01000048">
    <property type="protein sequence ID" value="MDX7988259.1"/>
    <property type="molecule type" value="Genomic_DNA"/>
</dbReference>
<protein>
    <submittedName>
        <fullName evidence="2">Outer membrane assembly protein AsmA</fullName>
    </submittedName>
</protein>
<evidence type="ECO:0000259" key="1">
    <source>
        <dbReference type="Pfam" id="PF05170"/>
    </source>
</evidence>
<name>A0ABU4SBU9_9GAMM</name>
<accession>A0ABU4SBU9</accession>
<organism evidence="2 3">
    <name type="scientific">Xenorhabdus santafensis</name>
    <dbReference type="NCBI Taxonomy" id="2582833"/>
    <lineage>
        <taxon>Bacteria</taxon>
        <taxon>Pseudomonadati</taxon>
        <taxon>Pseudomonadota</taxon>
        <taxon>Gammaproteobacteria</taxon>
        <taxon>Enterobacterales</taxon>
        <taxon>Morganellaceae</taxon>
        <taxon>Xenorhabdus</taxon>
    </lineage>
</organism>
<dbReference type="PANTHER" id="PTHR30441:SF4">
    <property type="entry name" value="PROTEIN ASMA"/>
    <property type="match status" value="1"/>
</dbReference>
<dbReference type="NCBIfam" id="NF008091">
    <property type="entry name" value="PRK10833.1"/>
    <property type="match status" value="1"/>
</dbReference>
<dbReference type="RefSeq" id="WP_319930665.1">
    <property type="nucleotide sequence ID" value="NZ_VCDN01000048.1"/>
</dbReference>
<evidence type="ECO:0000313" key="3">
    <source>
        <dbReference type="Proteomes" id="UP001271890"/>
    </source>
</evidence>
<proteinExistence type="predicted"/>
<feature type="domain" description="AsmA" evidence="1">
    <location>
        <begin position="254"/>
        <end position="512"/>
    </location>
</feature>
<feature type="domain" description="AsmA" evidence="1">
    <location>
        <begin position="4"/>
        <end position="218"/>
    </location>
</feature>
<comment type="caution">
    <text evidence="2">The sequence shown here is derived from an EMBL/GenBank/DDBJ whole genome shotgun (WGS) entry which is preliminary data.</text>
</comment>
<dbReference type="InterPro" id="IPR007844">
    <property type="entry name" value="AsmA"/>
</dbReference>